<accession>A0A2V1DLT5</accession>
<dbReference type="AlphaFoldDB" id="A0A2V1DLT5"/>
<keyword evidence="1" id="KW-0812">Transmembrane</keyword>
<dbReference type="Proteomes" id="UP000244855">
    <property type="component" value="Unassembled WGS sequence"/>
</dbReference>
<feature type="transmembrane region" description="Helical" evidence="1">
    <location>
        <begin position="67"/>
        <end position="84"/>
    </location>
</feature>
<name>A0A2V1DLT5_9PLEO</name>
<keyword evidence="3" id="KW-1185">Reference proteome</keyword>
<evidence type="ECO:0000256" key="1">
    <source>
        <dbReference type="SAM" id="Phobius"/>
    </source>
</evidence>
<organism evidence="2 3">
    <name type="scientific">Periconia macrospinosa</name>
    <dbReference type="NCBI Taxonomy" id="97972"/>
    <lineage>
        <taxon>Eukaryota</taxon>
        <taxon>Fungi</taxon>
        <taxon>Dikarya</taxon>
        <taxon>Ascomycota</taxon>
        <taxon>Pezizomycotina</taxon>
        <taxon>Dothideomycetes</taxon>
        <taxon>Pleosporomycetidae</taxon>
        <taxon>Pleosporales</taxon>
        <taxon>Massarineae</taxon>
        <taxon>Periconiaceae</taxon>
        <taxon>Periconia</taxon>
    </lineage>
</organism>
<sequence>MYMCEVLQYMYLRGLTTHLPAYVVTYYVPRARCTYLGRYLGMYMYKKKKRTGNVTPHQFPFNPHTSLLHISTSVHLYIPCYTFLPSFLLPPSYSPSIFTILLFFSFLHHSLAYIPIPLPVTRACMRVCVRVCVSMQDSVIPHPTIPQSHTLHPTRVLFELFPPSIDRYSTKRGGTV</sequence>
<dbReference type="EMBL" id="KZ805418">
    <property type="protein sequence ID" value="PVH98219.1"/>
    <property type="molecule type" value="Genomic_DNA"/>
</dbReference>
<proteinExistence type="predicted"/>
<keyword evidence="1" id="KW-0472">Membrane</keyword>
<gene>
    <name evidence="2" type="ORF">DM02DRAFT_52716</name>
</gene>
<feature type="transmembrane region" description="Helical" evidence="1">
    <location>
        <begin position="96"/>
        <end position="116"/>
    </location>
</feature>
<keyword evidence="1" id="KW-1133">Transmembrane helix</keyword>
<protein>
    <submittedName>
        <fullName evidence="2">Uncharacterized protein</fullName>
    </submittedName>
</protein>
<evidence type="ECO:0000313" key="2">
    <source>
        <dbReference type="EMBL" id="PVH98219.1"/>
    </source>
</evidence>
<reference evidence="2 3" key="1">
    <citation type="journal article" date="2018" name="Sci. Rep.">
        <title>Comparative genomics provides insights into the lifestyle and reveals functional heterogeneity of dark septate endophytic fungi.</title>
        <authorList>
            <person name="Knapp D.G."/>
            <person name="Nemeth J.B."/>
            <person name="Barry K."/>
            <person name="Hainaut M."/>
            <person name="Henrissat B."/>
            <person name="Johnson J."/>
            <person name="Kuo A."/>
            <person name="Lim J.H.P."/>
            <person name="Lipzen A."/>
            <person name="Nolan M."/>
            <person name="Ohm R.A."/>
            <person name="Tamas L."/>
            <person name="Grigoriev I.V."/>
            <person name="Spatafora J.W."/>
            <person name="Nagy L.G."/>
            <person name="Kovacs G.M."/>
        </authorList>
    </citation>
    <scope>NUCLEOTIDE SEQUENCE [LARGE SCALE GENOMIC DNA]</scope>
    <source>
        <strain evidence="2 3">DSE2036</strain>
    </source>
</reference>
<evidence type="ECO:0000313" key="3">
    <source>
        <dbReference type="Proteomes" id="UP000244855"/>
    </source>
</evidence>